<accession>A0A484I7I5</accession>
<dbReference type="Proteomes" id="UP000294299">
    <property type="component" value="Chromosome NFRAN"/>
</dbReference>
<dbReference type="AlphaFoldDB" id="A0A484I7I5"/>
<sequence length="59" mass="6233">MTLLIALILAIDSEYVAFARSPQVITPVSPSTEISASIEAVILELPGLILSPNVTPPFL</sequence>
<evidence type="ECO:0000313" key="2">
    <source>
        <dbReference type="Proteomes" id="UP000294299"/>
    </source>
</evidence>
<dbReference type="RefSeq" id="WP_134482775.1">
    <property type="nucleotide sequence ID" value="NZ_LR216287.1"/>
</dbReference>
<name>A0A484I7I5_9ARCH</name>
<dbReference type="GeneID" id="39419928"/>
<proteinExistence type="predicted"/>
<organism evidence="1 2">
    <name type="scientific">Candidatus Nitrosocosmicus franklandianus</name>
    <dbReference type="NCBI Taxonomy" id="1798806"/>
    <lineage>
        <taxon>Archaea</taxon>
        <taxon>Nitrososphaerota</taxon>
        <taxon>Nitrososphaeria</taxon>
        <taxon>Nitrososphaerales</taxon>
        <taxon>Nitrososphaeraceae</taxon>
        <taxon>Candidatus Nitrosocosmicus</taxon>
    </lineage>
</organism>
<reference evidence="1 2" key="1">
    <citation type="submission" date="2019-02" db="EMBL/GenBank/DDBJ databases">
        <authorList>
            <person name="Lehtovirta-Morley E L."/>
        </authorList>
    </citation>
    <scope>NUCLEOTIDE SEQUENCE [LARGE SCALE GENOMIC DNA]</scope>
    <source>
        <strain evidence="1">NFRAN1</strain>
    </source>
</reference>
<gene>
    <name evidence="1" type="ORF">NFRAN_0389</name>
</gene>
<keyword evidence="2" id="KW-1185">Reference proteome</keyword>
<dbReference type="EMBL" id="LR216287">
    <property type="protein sequence ID" value="VFJ12710.1"/>
    <property type="molecule type" value="Genomic_DNA"/>
</dbReference>
<evidence type="ECO:0000313" key="1">
    <source>
        <dbReference type="EMBL" id="VFJ12710.1"/>
    </source>
</evidence>
<protein>
    <submittedName>
        <fullName evidence="1">Uncharacterized protein</fullName>
    </submittedName>
</protein>
<dbReference type="KEGG" id="nfn:NFRAN_0389"/>